<dbReference type="InterPro" id="IPR002496">
    <property type="entry name" value="PRib_AMP_CycHydrolase_dom"/>
</dbReference>
<evidence type="ECO:0000256" key="8">
    <source>
        <dbReference type="ARBA" id="ARBA00022490"/>
    </source>
</evidence>
<keyword evidence="12 15" id="KW-0067">ATP-binding</keyword>
<evidence type="ECO:0000256" key="2">
    <source>
        <dbReference type="ARBA" id="ARBA00001460"/>
    </source>
</evidence>
<dbReference type="CDD" id="cd11534">
    <property type="entry name" value="NTP-PPase_HisIE_like"/>
    <property type="match status" value="1"/>
</dbReference>
<comment type="similarity">
    <text evidence="6 15">In the C-terminal section; belongs to the PRA-PH family.</text>
</comment>
<evidence type="ECO:0000256" key="7">
    <source>
        <dbReference type="ARBA" id="ARBA00008299"/>
    </source>
</evidence>
<dbReference type="EC" id="3.6.1.31" evidence="15"/>
<dbReference type="InterPro" id="IPR008179">
    <property type="entry name" value="HisE"/>
</dbReference>
<dbReference type="GO" id="GO:0004635">
    <property type="term" value="F:phosphoribosyl-AMP cyclohydrolase activity"/>
    <property type="evidence" value="ECO:0007669"/>
    <property type="project" value="UniProtKB-UniRule"/>
</dbReference>
<organism evidence="17 18">
    <name type="scientific">Fictibacillus phosphorivorans</name>
    <dbReference type="NCBI Taxonomy" id="1221500"/>
    <lineage>
        <taxon>Bacteria</taxon>
        <taxon>Bacillati</taxon>
        <taxon>Bacillota</taxon>
        <taxon>Bacilli</taxon>
        <taxon>Bacillales</taxon>
        <taxon>Fictibacillaceae</taxon>
        <taxon>Fictibacillus</taxon>
    </lineage>
</organism>
<dbReference type="Gene3D" id="1.10.287.1080">
    <property type="entry name" value="MazG-like"/>
    <property type="match status" value="1"/>
</dbReference>
<dbReference type="FunFam" id="1.10.287.1080:FF:000002">
    <property type="entry name" value="Histidine biosynthesis bifunctional protein HisIE"/>
    <property type="match status" value="1"/>
</dbReference>
<dbReference type="HAMAP" id="MF_01019">
    <property type="entry name" value="HisIE"/>
    <property type="match status" value="1"/>
</dbReference>
<keyword evidence="9 15" id="KW-0028">Amino-acid biosynthesis</keyword>
<dbReference type="AlphaFoldDB" id="A0A163PZU3"/>
<evidence type="ECO:0000313" key="17">
    <source>
        <dbReference type="EMBL" id="KZE64371.1"/>
    </source>
</evidence>
<reference evidence="18" key="1">
    <citation type="submission" date="2016-01" db="EMBL/GenBank/DDBJ databases">
        <title>Draft genome of Chromobacterium sp. F49.</title>
        <authorList>
            <person name="Hong K.W."/>
        </authorList>
    </citation>
    <scope>NUCLEOTIDE SEQUENCE [LARGE SCALE GENOMIC DNA]</scope>
    <source>
        <strain evidence="18">P7IIIA</strain>
    </source>
</reference>
<accession>A0A163PZU3</accession>
<evidence type="ECO:0000256" key="6">
    <source>
        <dbReference type="ARBA" id="ARBA00007731"/>
    </source>
</evidence>
<dbReference type="Gene3D" id="3.10.20.810">
    <property type="entry name" value="Phosphoribosyl-AMP cyclohydrolase"/>
    <property type="match status" value="1"/>
</dbReference>
<dbReference type="HAMAP" id="MF_01021">
    <property type="entry name" value="HisI"/>
    <property type="match status" value="1"/>
</dbReference>
<keyword evidence="11 15" id="KW-0378">Hydrolase</keyword>
<evidence type="ECO:0000256" key="11">
    <source>
        <dbReference type="ARBA" id="ARBA00022801"/>
    </source>
</evidence>
<evidence type="ECO:0000256" key="1">
    <source>
        <dbReference type="ARBA" id="ARBA00000024"/>
    </source>
</evidence>
<comment type="subcellular location">
    <subcellularLocation>
        <location evidence="3 15">Cytoplasm</location>
    </subcellularLocation>
</comment>
<keyword evidence="8 15" id="KW-0963">Cytoplasm</keyword>
<protein>
    <recommendedName>
        <fullName evidence="15">Histidine biosynthesis bifunctional protein HisIE</fullName>
    </recommendedName>
    <domain>
        <recommendedName>
            <fullName evidence="15">Phosphoribosyl-AMP cyclohydrolase</fullName>
            <shortName evidence="15">PRA-CH</shortName>
            <ecNumber evidence="15">3.5.4.19</ecNumber>
        </recommendedName>
    </domain>
    <domain>
        <recommendedName>
            <fullName evidence="15">Phosphoribosyl-ATP pyrophosphatase</fullName>
            <shortName evidence="15">PRA-PH</shortName>
            <ecNumber evidence="15">3.6.1.31</ecNumber>
        </recommendedName>
    </domain>
</protein>
<evidence type="ECO:0000256" key="10">
    <source>
        <dbReference type="ARBA" id="ARBA00022741"/>
    </source>
</evidence>
<dbReference type="InterPro" id="IPR021130">
    <property type="entry name" value="PRib-ATP_PPHydrolase-like"/>
</dbReference>
<dbReference type="PANTHER" id="PTHR42945:SF9">
    <property type="entry name" value="HISTIDINE BIOSYNTHESIS BIFUNCTIONAL PROTEIN HISIE"/>
    <property type="match status" value="1"/>
</dbReference>
<dbReference type="SUPFAM" id="SSF141734">
    <property type="entry name" value="HisI-like"/>
    <property type="match status" value="1"/>
</dbReference>
<dbReference type="NCBIfam" id="NF000768">
    <property type="entry name" value="PRK00051.1"/>
    <property type="match status" value="1"/>
</dbReference>
<dbReference type="InterPro" id="IPR038019">
    <property type="entry name" value="PRib_AMP_CycHydrolase_sf"/>
</dbReference>
<evidence type="ECO:0000256" key="13">
    <source>
        <dbReference type="ARBA" id="ARBA00023102"/>
    </source>
</evidence>
<dbReference type="Pfam" id="PF01503">
    <property type="entry name" value="PRA-PH"/>
    <property type="match status" value="1"/>
</dbReference>
<proteinExistence type="inferred from homology"/>
<dbReference type="GO" id="GO:0005524">
    <property type="term" value="F:ATP binding"/>
    <property type="evidence" value="ECO:0007669"/>
    <property type="project" value="UniProtKB-KW"/>
</dbReference>
<sequence length="214" mass="24397">MNLEKLNFDEKGLIPAVVQDYQSKEVLTVAYMNKESLEKTVEIGETVFFSRSRQELWHKGETSGNIQKVKSIRYDCDQDAIIVLVEPQGPACHTGSYSCFSETLYSADDNGDAPNPDRYAILTELQDIIAKREHEMPEGAYTTYLFEHGVDKILKKVGEEAGEVIIAAKNRDTEELKWEVSDLFYHVLVLLQEQKVPLDDILATLKERHTKKDN</sequence>
<dbReference type="FunFam" id="3.10.20.810:FF:000001">
    <property type="entry name" value="Histidine biosynthesis bifunctional protein HisIE"/>
    <property type="match status" value="1"/>
</dbReference>
<dbReference type="NCBIfam" id="TIGR03188">
    <property type="entry name" value="histidine_hisI"/>
    <property type="match status" value="1"/>
</dbReference>
<dbReference type="EC" id="3.5.4.19" evidence="15"/>
<evidence type="ECO:0000256" key="5">
    <source>
        <dbReference type="ARBA" id="ARBA00005204"/>
    </source>
</evidence>
<evidence type="ECO:0000256" key="15">
    <source>
        <dbReference type="HAMAP-Rule" id="MF_01019"/>
    </source>
</evidence>
<comment type="pathway">
    <text evidence="4 15">Amino-acid biosynthesis; L-histidine biosynthesis; L-histidine from 5-phospho-alpha-D-ribose 1-diphosphate: step 3/9.</text>
</comment>
<dbReference type="EMBL" id="LRFC01000038">
    <property type="protein sequence ID" value="KZE64371.1"/>
    <property type="molecule type" value="Genomic_DNA"/>
</dbReference>
<keyword evidence="10 15" id="KW-0547">Nucleotide-binding</keyword>
<keyword evidence="18" id="KW-1185">Reference proteome</keyword>
<dbReference type="Pfam" id="PF01502">
    <property type="entry name" value="PRA-CH"/>
    <property type="match status" value="1"/>
</dbReference>
<dbReference type="Proteomes" id="UP000076567">
    <property type="component" value="Unassembled WGS sequence"/>
</dbReference>
<comment type="catalytic activity">
    <reaction evidence="1 15">
        <text>1-(5-phospho-beta-D-ribosyl)-5'-AMP + H2O = 1-(5-phospho-beta-D-ribosyl)-5-[(5-phospho-beta-D-ribosylamino)methylideneamino]imidazole-4-carboxamide</text>
        <dbReference type="Rhea" id="RHEA:20049"/>
        <dbReference type="ChEBI" id="CHEBI:15377"/>
        <dbReference type="ChEBI" id="CHEBI:58435"/>
        <dbReference type="ChEBI" id="CHEBI:59457"/>
        <dbReference type="EC" id="3.5.4.19"/>
    </reaction>
</comment>
<keyword evidence="14 15" id="KW-0511">Multifunctional enzyme</keyword>
<dbReference type="InterPro" id="IPR023019">
    <property type="entry name" value="His_synth_HisIE"/>
</dbReference>
<dbReference type="NCBIfam" id="NF002747">
    <property type="entry name" value="PRK02759.1"/>
    <property type="match status" value="1"/>
</dbReference>
<dbReference type="OrthoDB" id="9795769at2"/>
<evidence type="ECO:0000256" key="9">
    <source>
        <dbReference type="ARBA" id="ARBA00022605"/>
    </source>
</evidence>
<dbReference type="PANTHER" id="PTHR42945">
    <property type="entry name" value="HISTIDINE BIOSYNTHESIS BIFUNCTIONAL PROTEIN"/>
    <property type="match status" value="1"/>
</dbReference>
<dbReference type="UniPathway" id="UPA00031">
    <property type="reaction ID" value="UER00007"/>
</dbReference>
<dbReference type="GO" id="GO:0005737">
    <property type="term" value="C:cytoplasm"/>
    <property type="evidence" value="ECO:0007669"/>
    <property type="project" value="UniProtKB-SubCell"/>
</dbReference>
<comment type="pathway">
    <text evidence="5 15">Amino-acid biosynthesis; L-histidine biosynthesis; L-histidine from 5-phospho-alpha-D-ribose 1-diphosphate: step 2/9.</text>
</comment>
<evidence type="ECO:0000313" key="18">
    <source>
        <dbReference type="Proteomes" id="UP000076567"/>
    </source>
</evidence>
<dbReference type="HAMAP" id="MF_01020">
    <property type="entry name" value="HisE"/>
    <property type="match status" value="1"/>
</dbReference>
<evidence type="ECO:0000256" key="12">
    <source>
        <dbReference type="ARBA" id="ARBA00022840"/>
    </source>
</evidence>
<evidence type="ECO:0000256" key="4">
    <source>
        <dbReference type="ARBA" id="ARBA00005169"/>
    </source>
</evidence>
<evidence type="ECO:0000259" key="16">
    <source>
        <dbReference type="Pfam" id="PF01502"/>
    </source>
</evidence>
<dbReference type="SUPFAM" id="SSF101386">
    <property type="entry name" value="all-alpha NTP pyrophosphatases"/>
    <property type="match status" value="1"/>
</dbReference>
<dbReference type="RefSeq" id="WP_066245659.1">
    <property type="nucleotide sequence ID" value="NZ_LRFC01000038.1"/>
</dbReference>
<comment type="catalytic activity">
    <reaction evidence="2 15">
        <text>1-(5-phospho-beta-D-ribosyl)-ATP + H2O = 1-(5-phospho-beta-D-ribosyl)-5'-AMP + diphosphate + H(+)</text>
        <dbReference type="Rhea" id="RHEA:22828"/>
        <dbReference type="ChEBI" id="CHEBI:15377"/>
        <dbReference type="ChEBI" id="CHEBI:15378"/>
        <dbReference type="ChEBI" id="CHEBI:33019"/>
        <dbReference type="ChEBI" id="CHEBI:59457"/>
        <dbReference type="ChEBI" id="CHEBI:73183"/>
        <dbReference type="EC" id="3.6.1.31"/>
    </reaction>
</comment>
<dbReference type="GO" id="GO:0000105">
    <property type="term" value="P:L-histidine biosynthetic process"/>
    <property type="evidence" value="ECO:0007669"/>
    <property type="project" value="UniProtKB-UniRule"/>
</dbReference>
<keyword evidence="13 15" id="KW-0368">Histidine biosynthesis</keyword>
<evidence type="ECO:0000256" key="3">
    <source>
        <dbReference type="ARBA" id="ARBA00004496"/>
    </source>
</evidence>
<dbReference type="InterPro" id="IPR026660">
    <property type="entry name" value="PRA-CH"/>
</dbReference>
<name>A0A163PZU3_9BACL</name>
<evidence type="ECO:0000256" key="14">
    <source>
        <dbReference type="ARBA" id="ARBA00023268"/>
    </source>
</evidence>
<feature type="region of interest" description="Phosphoribosyl-AMP cyclohydrolase" evidence="15">
    <location>
        <begin position="1"/>
        <end position="121"/>
    </location>
</feature>
<comment type="caution">
    <text evidence="17">The sequence shown here is derived from an EMBL/GenBank/DDBJ whole genome shotgun (WGS) entry which is preliminary data.</text>
</comment>
<gene>
    <name evidence="15" type="primary">hisI</name>
    <name evidence="15" type="synonym">hisIE</name>
    <name evidence="17" type="ORF">AWM68_14910</name>
</gene>
<feature type="domain" description="Phosphoribosyl-AMP cyclohydrolase" evidence="16">
    <location>
        <begin position="29"/>
        <end position="100"/>
    </location>
</feature>
<comment type="similarity">
    <text evidence="7 15">In the N-terminal section; belongs to the PRA-CH family.</text>
</comment>
<dbReference type="GO" id="GO:0004636">
    <property type="term" value="F:phosphoribosyl-ATP diphosphatase activity"/>
    <property type="evidence" value="ECO:0007669"/>
    <property type="project" value="UniProtKB-UniRule"/>
</dbReference>
<feature type="region of interest" description="Phosphoribosyl-ATP pyrophosphohydrolase" evidence="15">
    <location>
        <begin position="122"/>
        <end position="214"/>
    </location>
</feature>